<reference evidence="2 3" key="1">
    <citation type="journal article" date="2019" name="Philos. Trans. R. Soc. Lond., B, Biol. Sci.">
        <title>Ant behaviour and brain gene expression of defending hosts depend on the ecological success of the intruding social parasite.</title>
        <authorList>
            <person name="Kaur R."/>
            <person name="Stoldt M."/>
            <person name="Jongepier E."/>
            <person name="Feldmeyer B."/>
            <person name="Menzel F."/>
            <person name="Bornberg-Bauer E."/>
            <person name="Foitzik S."/>
        </authorList>
    </citation>
    <scope>NUCLEOTIDE SEQUENCE [LARGE SCALE GENOMIC DNA]</scope>
    <source>
        <tissue evidence="2">Whole body</tissue>
    </source>
</reference>
<dbReference type="EMBL" id="QBLH01002949">
    <property type="protein sequence ID" value="TGZ46092.1"/>
    <property type="molecule type" value="Genomic_DNA"/>
</dbReference>
<proteinExistence type="predicted"/>
<feature type="compositionally biased region" description="Gly residues" evidence="1">
    <location>
        <begin position="157"/>
        <end position="166"/>
    </location>
</feature>
<organism evidence="2 3">
    <name type="scientific">Temnothorax longispinosus</name>
    <dbReference type="NCBI Taxonomy" id="300112"/>
    <lineage>
        <taxon>Eukaryota</taxon>
        <taxon>Metazoa</taxon>
        <taxon>Ecdysozoa</taxon>
        <taxon>Arthropoda</taxon>
        <taxon>Hexapoda</taxon>
        <taxon>Insecta</taxon>
        <taxon>Pterygota</taxon>
        <taxon>Neoptera</taxon>
        <taxon>Endopterygota</taxon>
        <taxon>Hymenoptera</taxon>
        <taxon>Apocrita</taxon>
        <taxon>Aculeata</taxon>
        <taxon>Formicoidea</taxon>
        <taxon>Formicidae</taxon>
        <taxon>Myrmicinae</taxon>
        <taxon>Temnothorax</taxon>
    </lineage>
</organism>
<accession>A0A4S2K9R1</accession>
<feature type="region of interest" description="Disordered" evidence="1">
    <location>
        <begin position="152"/>
        <end position="171"/>
    </location>
</feature>
<protein>
    <submittedName>
        <fullName evidence="2">Uncharacterized protein</fullName>
    </submittedName>
</protein>
<name>A0A4S2K9R1_9HYME</name>
<gene>
    <name evidence="2" type="ORF">DBV15_08168</name>
</gene>
<comment type="caution">
    <text evidence="2">The sequence shown here is derived from an EMBL/GenBank/DDBJ whole genome shotgun (WGS) entry which is preliminary data.</text>
</comment>
<evidence type="ECO:0000313" key="3">
    <source>
        <dbReference type="Proteomes" id="UP000310200"/>
    </source>
</evidence>
<dbReference type="Proteomes" id="UP000310200">
    <property type="component" value="Unassembled WGS sequence"/>
</dbReference>
<sequence>MTIMVTSATSPERYVTGAKDKNLNRDQRSFELIIWFPMRGQLSHNRMFGRGRGGGVMTIVNADDDIMLLMSTDRGVKARKKKFVRFRRNRITILLLRNNVLFIQVEKKAVDVLKQMEHPLCATSDTTKRYDGTAIRYGPGWDAARGQKAVGCPRGNITGGGGGGSGREVTDKRESYKIGCATRERGEGRMVRGYNVREGTVVLVGARGAPRSVPTPFCSFRGCDRLTRRARRLETGAARRGGGLGDGEPQIRICRHLPAAPQPNPPLSTIEESRTRLIEISLLKEKVTSRLSRACLSIVEDLDASYRSGVRTVGRSVGLMLKALSLEARTRGKDRRRKLSPRFPSPLSRRASVKVCVISREPNFPSTESVTDQRRRKNQNERVDGRFDSVRRMDADCMSQTALRIRGMLNNAYQAERPKSTMEQSVENGGRLYRRPVVNDVHPPCVCNDAKLFLASLSAAAGLGSTR</sequence>
<keyword evidence="3" id="KW-1185">Reference proteome</keyword>
<evidence type="ECO:0000313" key="2">
    <source>
        <dbReference type="EMBL" id="TGZ46092.1"/>
    </source>
</evidence>
<evidence type="ECO:0000256" key="1">
    <source>
        <dbReference type="SAM" id="MobiDB-lite"/>
    </source>
</evidence>
<feature type="region of interest" description="Disordered" evidence="1">
    <location>
        <begin position="365"/>
        <end position="384"/>
    </location>
</feature>
<dbReference type="AlphaFoldDB" id="A0A4S2K9R1"/>